<evidence type="ECO:0000256" key="2">
    <source>
        <dbReference type="ARBA" id="ARBA00008205"/>
    </source>
</evidence>
<dbReference type="Gene3D" id="3.40.50.300">
    <property type="entry name" value="P-loop containing nucleotide triphosphate hydrolases"/>
    <property type="match status" value="1"/>
</dbReference>
<keyword evidence="4 8" id="KW-0547">Nucleotide-binding</keyword>
<dbReference type="InterPro" id="IPR002744">
    <property type="entry name" value="MIP18-like"/>
</dbReference>
<dbReference type="CDD" id="cd02037">
    <property type="entry name" value="Mrp_NBP35"/>
    <property type="match status" value="1"/>
</dbReference>
<comment type="caution">
    <text evidence="10">The sequence shown here is derived from an EMBL/GenBank/DDBJ whole genome shotgun (WGS) entry which is preliminary data.</text>
</comment>
<feature type="binding site" evidence="8">
    <location>
        <begin position="109"/>
        <end position="116"/>
    </location>
    <ligand>
        <name>ATP</name>
        <dbReference type="ChEBI" id="CHEBI:30616"/>
    </ligand>
</feature>
<reference evidence="10" key="2">
    <citation type="submission" date="2022-10" db="EMBL/GenBank/DDBJ databases">
        <authorList>
            <person name="Aronson H.S."/>
        </authorList>
    </citation>
    <scope>NUCLEOTIDE SEQUENCE</scope>
    <source>
        <strain evidence="10">RS19-109</strain>
    </source>
</reference>
<dbReference type="Pfam" id="PF10609">
    <property type="entry name" value="ParA"/>
    <property type="match status" value="1"/>
</dbReference>
<dbReference type="GO" id="GO:0005524">
    <property type="term" value="F:ATP binding"/>
    <property type="evidence" value="ECO:0007669"/>
    <property type="project" value="UniProtKB-UniRule"/>
</dbReference>
<dbReference type="InterPro" id="IPR033756">
    <property type="entry name" value="YlxH/NBP35"/>
</dbReference>
<sequence>MIEEKQVRQILQTVKHPKTQKSFLDLGLIRDITVAGDTVSLTLALKSESSPLRKGLEKQIDSSLRALPDVSHVRIQVAELSREEWEKIFPPPVYQGISQVKQIVAVASGKGGVGKTTVAVNIALALAGQGLRVGLMDADIYGPSIPIMLDLTGTPEPGPEGMILPLEKYGLKIMSLGMSSQQGEAFIWRGPLVAKMIGHLLGNVRWGELDYLVIDLPPGTGDPSITIAQAIPRCRILMVTTPQKLALADVQRAIDLFRKYNLTIIGLVENMAYFVSEPGAVPLNIFGQGGGKQLSREYDLPLLGAIPLDLTIRNCEDRGLPLMVAEPESAVGAIFQSIAAMIRKAPRAPDYA</sequence>
<evidence type="ECO:0000256" key="6">
    <source>
        <dbReference type="ARBA" id="ARBA00023004"/>
    </source>
</evidence>
<dbReference type="Pfam" id="PF01883">
    <property type="entry name" value="FeS_assembly_P"/>
    <property type="match status" value="1"/>
</dbReference>
<dbReference type="Gene3D" id="3.30.300.130">
    <property type="entry name" value="Fe-S cluster assembly (FSCA)"/>
    <property type="match status" value="1"/>
</dbReference>
<dbReference type="GO" id="GO:0016887">
    <property type="term" value="F:ATP hydrolysis activity"/>
    <property type="evidence" value="ECO:0007669"/>
    <property type="project" value="UniProtKB-UniRule"/>
</dbReference>
<comment type="function">
    <text evidence="8">Binds and transfers iron-sulfur (Fe-S) clusters to target apoproteins. Can hydrolyze ATP.</text>
</comment>
<evidence type="ECO:0000256" key="8">
    <source>
        <dbReference type="HAMAP-Rule" id="MF_02040"/>
    </source>
</evidence>
<dbReference type="GO" id="GO:0016226">
    <property type="term" value="P:iron-sulfur cluster assembly"/>
    <property type="evidence" value="ECO:0007669"/>
    <property type="project" value="InterPro"/>
</dbReference>
<evidence type="ECO:0000259" key="9">
    <source>
        <dbReference type="Pfam" id="PF01883"/>
    </source>
</evidence>
<dbReference type="GO" id="GO:0046872">
    <property type="term" value="F:metal ion binding"/>
    <property type="evidence" value="ECO:0007669"/>
    <property type="project" value="UniProtKB-KW"/>
</dbReference>
<comment type="similarity">
    <text evidence="1">In the N-terminal section; belongs to the MIP18 family.</text>
</comment>
<accession>A0A9X4RNB3</accession>
<evidence type="ECO:0000256" key="5">
    <source>
        <dbReference type="ARBA" id="ARBA00022840"/>
    </source>
</evidence>
<keyword evidence="3 8" id="KW-0479">Metal-binding</keyword>
<dbReference type="RefSeq" id="WP_307634090.1">
    <property type="nucleotide sequence ID" value="NZ_JAPHEH010000002.1"/>
</dbReference>
<evidence type="ECO:0000313" key="11">
    <source>
        <dbReference type="Proteomes" id="UP001154240"/>
    </source>
</evidence>
<comment type="similarity">
    <text evidence="2">In the C-terminal section; belongs to the Mrp/NBP35 ATP-binding proteins family.</text>
</comment>
<dbReference type="SUPFAM" id="SSF52540">
    <property type="entry name" value="P-loop containing nucleoside triphosphate hydrolases"/>
    <property type="match status" value="1"/>
</dbReference>
<protein>
    <recommendedName>
        <fullName evidence="8">Iron-sulfur cluster carrier protein</fullName>
    </recommendedName>
</protein>
<keyword evidence="6 8" id="KW-0408">Iron</keyword>
<dbReference type="PANTHER" id="PTHR42961">
    <property type="entry name" value="IRON-SULFUR PROTEIN NUBPL"/>
    <property type="match status" value="1"/>
</dbReference>
<keyword evidence="5 8" id="KW-0067">ATP-binding</keyword>
<dbReference type="InterPro" id="IPR000808">
    <property type="entry name" value="Mrp-like_CS"/>
</dbReference>
<dbReference type="PANTHER" id="PTHR42961:SF2">
    <property type="entry name" value="IRON-SULFUR PROTEIN NUBPL"/>
    <property type="match status" value="1"/>
</dbReference>
<dbReference type="InterPro" id="IPR044304">
    <property type="entry name" value="NUBPL-like"/>
</dbReference>
<comment type="subunit">
    <text evidence="8">Homodimer.</text>
</comment>
<gene>
    <name evidence="10" type="ORF">OLX77_13130</name>
</gene>
<proteinExistence type="inferred from homology"/>
<evidence type="ECO:0000313" key="10">
    <source>
        <dbReference type="EMBL" id="MDG4477098.1"/>
    </source>
</evidence>
<comment type="similarity">
    <text evidence="8">Belongs to the Mrp/NBP35 ATP-binding proteins family.</text>
</comment>
<dbReference type="PROSITE" id="PS01215">
    <property type="entry name" value="MRP"/>
    <property type="match status" value="1"/>
</dbReference>
<name>A0A9X4RNB3_9BACT</name>
<dbReference type="InterPro" id="IPR019591">
    <property type="entry name" value="Mrp/NBP35_ATP-bd"/>
</dbReference>
<evidence type="ECO:0000256" key="3">
    <source>
        <dbReference type="ARBA" id="ARBA00022723"/>
    </source>
</evidence>
<reference evidence="10" key="1">
    <citation type="journal article" date="2022" name="bioRxiv">
        <title>Thiovibrio frasassiensisgen. nov., sp. nov., an autotrophic, elemental sulfur disproportionating bacterium isolated from sulfidic karst sediment, and proposal of Thiovibrionaceae fam. nov.</title>
        <authorList>
            <person name="Aronson H."/>
            <person name="Thomas C."/>
            <person name="Bhattacharyya M."/>
            <person name="Eckstein S."/>
            <person name="Jensen S."/>
            <person name="Barco R."/>
            <person name="Macalady J."/>
            <person name="Amend J."/>
        </authorList>
    </citation>
    <scope>NUCLEOTIDE SEQUENCE</scope>
    <source>
        <strain evidence="10">RS19-109</strain>
    </source>
</reference>
<feature type="domain" description="MIP18 family-like" evidence="9">
    <location>
        <begin position="4"/>
        <end position="76"/>
    </location>
</feature>
<dbReference type="InterPro" id="IPR034904">
    <property type="entry name" value="FSCA_dom_sf"/>
</dbReference>
<evidence type="ECO:0000256" key="7">
    <source>
        <dbReference type="ARBA" id="ARBA00023014"/>
    </source>
</evidence>
<organism evidence="10 11">
    <name type="scientific">Thiovibrio frasassiensis</name>
    <dbReference type="NCBI Taxonomy" id="2984131"/>
    <lineage>
        <taxon>Bacteria</taxon>
        <taxon>Pseudomonadati</taxon>
        <taxon>Thermodesulfobacteriota</taxon>
        <taxon>Desulfobulbia</taxon>
        <taxon>Desulfobulbales</taxon>
        <taxon>Thiovibrionaceae</taxon>
        <taxon>Thiovibrio</taxon>
    </lineage>
</organism>
<keyword evidence="7 8" id="KW-0411">Iron-sulfur</keyword>
<dbReference type="SUPFAM" id="SSF117916">
    <property type="entry name" value="Fe-S cluster assembly (FSCA) domain-like"/>
    <property type="match status" value="1"/>
</dbReference>
<dbReference type="Proteomes" id="UP001154240">
    <property type="component" value="Unassembled WGS sequence"/>
</dbReference>
<dbReference type="InterPro" id="IPR027417">
    <property type="entry name" value="P-loop_NTPase"/>
</dbReference>
<dbReference type="GO" id="GO:0140663">
    <property type="term" value="F:ATP-dependent FeS chaperone activity"/>
    <property type="evidence" value="ECO:0007669"/>
    <property type="project" value="InterPro"/>
</dbReference>
<keyword evidence="11" id="KW-1185">Reference proteome</keyword>
<dbReference type="GO" id="GO:0051539">
    <property type="term" value="F:4 iron, 4 sulfur cluster binding"/>
    <property type="evidence" value="ECO:0007669"/>
    <property type="project" value="TreeGrafter"/>
</dbReference>
<dbReference type="AlphaFoldDB" id="A0A9X4RNB3"/>
<evidence type="ECO:0000256" key="1">
    <source>
        <dbReference type="ARBA" id="ARBA00007352"/>
    </source>
</evidence>
<evidence type="ECO:0000256" key="4">
    <source>
        <dbReference type="ARBA" id="ARBA00022741"/>
    </source>
</evidence>
<dbReference type="FunFam" id="3.40.50.300:FF:001119">
    <property type="entry name" value="Iron-sulfur cluster carrier protein"/>
    <property type="match status" value="1"/>
</dbReference>
<dbReference type="EMBL" id="JAPHEH010000002">
    <property type="protein sequence ID" value="MDG4477098.1"/>
    <property type="molecule type" value="Genomic_DNA"/>
</dbReference>
<keyword evidence="8" id="KW-0378">Hydrolase</keyword>
<dbReference type="HAMAP" id="MF_02040">
    <property type="entry name" value="Mrp_NBP35"/>
    <property type="match status" value="1"/>
</dbReference>